<dbReference type="KEGG" id="mcub:MCBB_1106"/>
<dbReference type="Proteomes" id="UP000094707">
    <property type="component" value="Chromosome I"/>
</dbReference>
<name>A0A1D3L1W0_9EURY</name>
<dbReference type="Pfam" id="PF05729">
    <property type="entry name" value="NACHT"/>
    <property type="match status" value="1"/>
</dbReference>
<organism evidence="2 3">
    <name type="scientific">Methanobacterium congolense</name>
    <dbReference type="NCBI Taxonomy" id="118062"/>
    <lineage>
        <taxon>Archaea</taxon>
        <taxon>Methanobacteriati</taxon>
        <taxon>Methanobacteriota</taxon>
        <taxon>Methanomada group</taxon>
        <taxon>Methanobacteria</taxon>
        <taxon>Methanobacteriales</taxon>
        <taxon>Methanobacteriaceae</taxon>
        <taxon>Methanobacterium</taxon>
    </lineage>
</organism>
<dbReference type="Gene3D" id="3.40.50.300">
    <property type="entry name" value="P-loop containing nucleotide triphosphate hydrolases"/>
    <property type="match status" value="1"/>
</dbReference>
<dbReference type="GeneID" id="30411951"/>
<dbReference type="PANTHER" id="PTHR46844:SF1">
    <property type="entry name" value="SLR5058 PROTEIN"/>
    <property type="match status" value="1"/>
</dbReference>
<dbReference type="PANTHER" id="PTHR46844">
    <property type="entry name" value="SLR5058 PROTEIN"/>
    <property type="match status" value="1"/>
</dbReference>
<gene>
    <name evidence="2" type="ORF">MCBB_1106</name>
</gene>
<protein>
    <submittedName>
        <fullName evidence="2">Putative NTPase (NACHT family)</fullName>
    </submittedName>
</protein>
<feature type="domain" description="NACHT" evidence="1">
    <location>
        <begin position="308"/>
        <end position="472"/>
    </location>
</feature>
<dbReference type="InterPro" id="IPR007111">
    <property type="entry name" value="NACHT_NTPase"/>
</dbReference>
<reference evidence="2 3" key="1">
    <citation type="submission" date="2016-08" db="EMBL/GenBank/DDBJ databases">
        <authorList>
            <person name="Seilhamer J.J."/>
        </authorList>
    </citation>
    <scope>NUCLEOTIDE SEQUENCE [LARGE SCALE GENOMIC DNA]</scope>
    <source>
        <strain evidence="2">Buetzberg</strain>
    </source>
</reference>
<evidence type="ECO:0000313" key="3">
    <source>
        <dbReference type="Proteomes" id="UP000094707"/>
    </source>
</evidence>
<keyword evidence="3" id="KW-1185">Reference proteome</keyword>
<dbReference type="STRING" id="118062.MCBB_1106"/>
<dbReference type="InterPro" id="IPR027417">
    <property type="entry name" value="P-loop_NTPase"/>
</dbReference>
<dbReference type="SUPFAM" id="SSF52540">
    <property type="entry name" value="P-loop containing nucleoside triphosphate hydrolases"/>
    <property type="match status" value="1"/>
</dbReference>
<evidence type="ECO:0000259" key="1">
    <source>
        <dbReference type="Pfam" id="PF05729"/>
    </source>
</evidence>
<accession>A0A1D3L1W0</accession>
<dbReference type="RefSeq" id="WP_071906797.1">
    <property type="nucleotide sequence ID" value="NZ_LT607756.1"/>
</dbReference>
<proteinExistence type="predicted"/>
<dbReference type="EMBL" id="LT607756">
    <property type="protein sequence ID" value="SCG85664.1"/>
    <property type="molecule type" value="Genomic_DNA"/>
</dbReference>
<sequence>MEWNLDPIPSELRIPSTSEINPPVKTSIQELPFDQLEWKDFEKLCLRLVELDEDVEYCHFYGTPGQSQEGIDIYARPKFKEKYSVYQCKRVRDFSPSKIESAVSKFIGGKWIDKSDTFVLCSSESFDIGERANKIEEQSKRLKKKRVKLIPWDKYKLSKKLKNNPKIVDDFFGRGWVEAFCGHDAANTLGNRLDVNEVIKLRKMLLNLYREIFNEQDRGFSNFLNSEFPSFEDRFVFPYIDTKSSISVEKSQYNSEIINKEFLSKPDGFKLLKNAQEPKTFSFPEFPSLQYNQRQGFEEWLKNSDNNIILGGPGSGKSTLLKFIASDLLSEKPQLNLISEKWGNFIPIWIPFALWTKQISLGNIENYSLHNLIKKWLKSWDHENVWPLIEKGIDDGRVLLLIDGLDEWASENTAKIAFSRLKLFVKNSNIPVIVTSRPHGFERLKIQEMGWQIGNLSDFSVEQQKKLTKIWFTFLIKNQYIPNNEKANYEEIQKRVDVETEEFINELKRSLELKELTKNPLLLSLLIYHKFKKYHLPQSRFKAYDSIIQHLITEHPQMRNLMADVSNPSQEITDDKIESILEYFAYYMQENYSDGLIRVEDAKNHLKNYIIDNNIDLGIPQYQAGDYSKQFLEVSEDVIGIIVKQSSAEIGFLHRVFQEYLAAKYISKKSLDKQKLIIQNYCANQQWQEVLLSLFHITYDSEVIREFIKDIQLTSNNLNHFEMYIVNLMLFEIAFGNYNCPLDLAEELADYAFEKVELESWMPYREHVLNLILLGLNSRLKDKIQIKLKSWFPCREKWRGDIFASMKNWPKTQQVINCLWKGIHDDELVNQRSAASALVVMGKDDPEIKKHMVFLAKNAIDFKIRAVAIEALLNGWQDCEELENILKVNTPSNSPEILLVTIIGRINKNIHTKEDLKELLYLGSLRSLAWRWRDTISFGLLKGWNGSDKIKKYCIRSIAKESRENTLYNEIALKVLLQGYPQDNEVAKVFADIFKNEEHHMFMIDNRKYYGPLVSNFKGNRQLIEAIDEWALKTEKSEFNIPKISILASIGHSPQIRSILLSSLDKITLTSHWAAQALLENWGMNDVDVAEKLTKITWGSNKDASRLAHLFPEIIKDKVKCRKRLIELLKEPKDVYYGSILLGLKTLNNTRNDLEVVEIIMKSPSILEKRFPDDILYRLISYYPLNKKVKELAKNELLKIEGTFGIVAQEYGNDVEIREKIIEMACPLPIRLREIIAKYLGDLGSYDDEFAISLIKLYDYEEDEIVKTQASISYYKLLKSSKNNIEDDLKYLSESIVCYGMHYEERRRAAFCGLLILNRLDIMFDAKEKINRNCDNSCSISLRGMEPNFPFLRLFLENWEYIKNFFGDEFESRFSQKEDSLLNIWNELSILADKYPLPKAEAIDFLQNTKNKTPQENILHFLNRSKSNSHLILDYCIKSLSNDNKFGSWRLAYTAAAILGENFGGDEEVLDYIRTSYTSKKISEENFILALCEGWPKSVYLDDIFKKIREEHRILPLAIRYQLMCEKSQTNIVFNSLKADLAYYISFNPMISKLMTNALIRRIQTDDKLNIKLMEYLQNNPDPSSKISIPKMIVMANGMSSKLKNWCFKELDSQLNLIKAPEVGLDVTTGQLIPVVHALLELL</sequence>
<dbReference type="OrthoDB" id="133973at2157"/>
<evidence type="ECO:0000313" key="2">
    <source>
        <dbReference type="EMBL" id="SCG85664.1"/>
    </source>
</evidence>